<name>A0A445DU82_ARAHY</name>
<comment type="caution">
    <text evidence="2">The sequence shown here is derived from an EMBL/GenBank/DDBJ whole genome shotgun (WGS) entry which is preliminary data.</text>
</comment>
<reference evidence="2 3" key="1">
    <citation type="submission" date="2019-01" db="EMBL/GenBank/DDBJ databases">
        <title>Sequencing of cultivated peanut Arachis hypogaea provides insights into genome evolution and oil improvement.</title>
        <authorList>
            <person name="Chen X."/>
        </authorList>
    </citation>
    <scope>NUCLEOTIDE SEQUENCE [LARGE SCALE GENOMIC DNA]</scope>
    <source>
        <strain evidence="3">cv. Fuhuasheng</strain>
        <tissue evidence="2">Leaves</tissue>
    </source>
</reference>
<dbReference type="EMBL" id="SDMP01000003">
    <property type="protein sequence ID" value="RYR66677.1"/>
    <property type="molecule type" value="Genomic_DNA"/>
</dbReference>
<dbReference type="Proteomes" id="UP000289738">
    <property type="component" value="Chromosome A03"/>
</dbReference>
<evidence type="ECO:0000313" key="2">
    <source>
        <dbReference type="EMBL" id="RYR66677.1"/>
    </source>
</evidence>
<organism evidence="2 3">
    <name type="scientific">Arachis hypogaea</name>
    <name type="common">Peanut</name>
    <dbReference type="NCBI Taxonomy" id="3818"/>
    <lineage>
        <taxon>Eukaryota</taxon>
        <taxon>Viridiplantae</taxon>
        <taxon>Streptophyta</taxon>
        <taxon>Embryophyta</taxon>
        <taxon>Tracheophyta</taxon>
        <taxon>Spermatophyta</taxon>
        <taxon>Magnoliopsida</taxon>
        <taxon>eudicotyledons</taxon>
        <taxon>Gunneridae</taxon>
        <taxon>Pentapetalae</taxon>
        <taxon>rosids</taxon>
        <taxon>fabids</taxon>
        <taxon>Fabales</taxon>
        <taxon>Fabaceae</taxon>
        <taxon>Papilionoideae</taxon>
        <taxon>50 kb inversion clade</taxon>
        <taxon>dalbergioids sensu lato</taxon>
        <taxon>Dalbergieae</taxon>
        <taxon>Pterocarpus clade</taxon>
        <taxon>Arachis</taxon>
    </lineage>
</organism>
<accession>A0A445DU82</accession>
<dbReference type="AlphaFoldDB" id="A0A445DU82"/>
<keyword evidence="1" id="KW-0175">Coiled coil</keyword>
<evidence type="ECO:0000313" key="3">
    <source>
        <dbReference type="Proteomes" id="UP000289738"/>
    </source>
</evidence>
<protein>
    <submittedName>
        <fullName evidence="2">Uncharacterized protein</fullName>
    </submittedName>
</protein>
<gene>
    <name evidence="2" type="ORF">Ahy_A03g012730</name>
</gene>
<dbReference type="InterPro" id="IPR004252">
    <property type="entry name" value="Probable_transposase_24"/>
</dbReference>
<feature type="coiled-coil region" evidence="1">
    <location>
        <begin position="182"/>
        <end position="213"/>
    </location>
</feature>
<sequence>MQDAHQGCNHLTVWLCPDIKKELNVHFGTDEGFKRHYLTNRTNRASPRSSKYTGGSATFMKTKSRLSKLLECEPTLAETFKYNHRLKANKERFVDERSAAHYEDYTQRLEAMIQQSQLSGDDPGSDASVIDPNKAWCETVSELYKNCVYRLGSFFVSGLRTSTLMALSASASTTSLADPTKVVDLREEMQKLTQELHQQAQQYEERYNELLACMKDTIAISSKLTKRLERLKHLRDLMAVYNEQMYAGGSGCQLLVGHDIST</sequence>
<evidence type="ECO:0000256" key="1">
    <source>
        <dbReference type="SAM" id="Coils"/>
    </source>
</evidence>
<keyword evidence="3" id="KW-1185">Reference proteome</keyword>
<dbReference type="Pfam" id="PF03004">
    <property type="entry name" value="Transposase_24"/>
    <property type="match status" value="1"/>
</dbReference>
<proteinExistence type="predicted"/>